<dbReference type="EMBL" id="CP087781">
    <property type="protein sequence ID" value="UZA50882.1"/>
    <property type="molecule type" value="Genomic_DNA"/>
</dbReference>
<keyword evidence="6" id="KW-1185">Reference proteome</keyword>
<name>A0A378PTM7_MORBO</name>
<evidence type="ECO:0000313" key="3">
    <source>
        <dbReference type="EMBL" id="UZA50882.1"/>
    </source>
</evidence>
<dbReference type="RefSeq" id="WP_115369316.1">
    <property type="nucleotide sequence ID" value="NZ_CP087765.1"/>
</dbReference>
<dbReference type="AlphaFoldDB" id="A0A378PTM7"/>
<sequence>MKLKTLLLISIVGIGLNACHSNQNIVKDDPLNPNTPIPTSQIPERTPVQFNDILYNEKYADIQCGSVYKPVCVTIHQNGQTFKKTFGNQCQSIGVLNVVDKTDGKCE</sequence>
<evidence type="ECO:0000313" key="1">
    <source>
        <dbReference type="EMBL" id="STY91509.1"/>
    </source>
</evidence>
<evidence type="ECO:0000313" key="4">
    <source>
        <dbReference type="Proteomes" id="UP000254133"/>
    </source>
</evidence>
<proteinExistence type="predicted"/>
<accession>A0A378PTM7</accession>
<dbReference type="EMBL" id="CP087830">
    <property type="protein sequence ID" value="UZA02347.1"/>
    <property type="molecule type" value="Genomic_DNA"/>
</dbReference>
<evidence type="ECO:0000313" key="6">
    <source>
        <dbReference type="Proteomes" id="UP001163632"/>
    </source>
</evidence>
<reference evidence="2 5" key="2">
    <citation type="journal article" date="2022" name="BMC Microbiol.">
        <title>Whole genome sequencing of Moraxella bovis strains from North America reveals two genotypes with different genetic determinants.</title>
        <authorList>
            <person name="Wynn E.L."/>
            <person name="Hille M.M."/>
            <person name="Loy J.D."/>
            <person name="Schuller G."/>
            <person name="Kuhn K.L."/>
            <person name="Dickey A.M."/>
            <person name="Bono J.L."/>
            <person name="Clawson M.L."/>
        </authorList>
    </citation>
    <scope>NUCLEOTIDE SEQUENCE</scope>
    <source>
        <strain evidence="2">SAM102599</strain>
        <strain evidence="3 5">SAM57978</strain>
    </source>
</reference>
<dbReference type="EMBL" id="UGPZ01000002">
    <property type="protein sequence ID" value="STY91509.1"/>
    <property type="molecule type" value="Genomic_DNA"/>
</dbReference>
<dbReference type="Proteomes" id="UP001163632">
    <property type="component" value="Chromosome"/>
</dbReference>
<dbReference type="Proteomes" id="UP000254133">
    <property type="component" value="Unassembled WGS sequence"/>
</dbReference>
<organism evidence="1 4">
    <name type="scientific">Moraxella bovis</name>
    <dbReference type="NCBI Taxonomy" id="476"/>
    <lineage>
        <taxon>Bacteria</taxon>
        <taxon>Pseudomonadati</taxon>
        <taxon>Pseudomonadota</taxon>
        <taxon>Gammaproteobacteria</taxon>
        <taxon>Moraxellales</taxon>
        <taxon>Moraxellaceae</taxon>
        <taxon>Moraxella</taxon>
    </lineage>
</organism>
<dbReference type="GeneID" id="77188076"/>
<evidence type="ECO:0000313" key="5">
    <source>
        <dbReference type="Proteomes" id="UP001163283"/>
    </source>
</evidence>
<dbReference type="Proteomes" id="UP001163283">
    <property type="component" value="Chromosome"/>
</dbReference>
<protein>
    <submittedName>
        <fullName evidence="1">Uncharacterized protein</fullName>
    </submittedName>
</protein>
<reference evidence="1 4" key="1">
    <citation type="submission" date="2018-06" db="EMBL/GenBank/DDBJ databases">
        <authorList>
            <consortium name="Pathogen Informatics"/>
            <person name="Doyle S."/>
        </authorList>
    </citation>
    <scope>NUCLEOTIDE SEQUENCE [LARGE SCALE GENOMIC DNA]</scope>
    <source>
        <strain evidence="1 4">NCTC9426</strain>
    </source>
</reference>
<evidence type="ECO:0000313" key="2">
    <source>
        <dbReference type="EMBL" id="UZA02347.1"/>
    </source>
</evidence>
<gene>
    <name evidence="2" type="ORF">LP092_10235</name>
    <name evidence="3" type="ORF">LP129_10190</name>
    <name evidence="1" type="ORF">NCTC9426_01567</name>
</gene>